<dbReference type="Gene3D" id="3.30.70.100">
    <property type="match status" value="1"/>
</dbReference>
<keyword evidence="3" id="KW-1185">Reference proteome</keyword>
<feature type="domain" description="DUF1330" evidence="1">
    <location>
        <begin position="15"/>
        <end position="87"/>
    </location>
</feature>
<proteinExistence type="predicted"/>
<gene>
    <name evidence="2" type="ORF">GCM10009655_21970</name>
</gene>
<dbReference type="EMBL" id="BAAAKW010000034">
    <property type="protein sequence ID" value="GAA1221955.1"/>
    <property type="molecule type" value="Genomic_DNA"/>
</dbReference>
<sequence>MTTLLVTVTPAEGQGEAMGRYLHGVQPLPAGAGGTPVKRVRVTDTITGTAGTGIALVMDFENAESIQSVFASDAYQTLIPDRDAGFSNVEILITEPLD</sequence>
<evidence type="ECO:0000313" key="2">
    <source>
        <dbReference type="EMBL" id="GAA1221955.1"/>
    </source>
</evidence>
<name>A0ABN1VSU0_9MICO</name>
<reference evidence="2 3" key="1">
    <citation type="journal article" date="2019" name="Int. J. Syst. Evol. Microbiol.">
        <title>The Global Catalogue of Microorganisms (GCM) 10K type strain sequencing project: providing services to taxonomists for standard genome sequencing and annotation.</title>
        <authorList>
            <consortium name="The Broad Institute Genomics Platform"/>
            <consortium name="The Broad Institute Genome Sequencing Center for Infectious Disease"/>
            <person name="Wu L."/>
            <person name="Ma J."/>
        </authorList>
    </citation>
    <scope>NUCLEOTIDE SEQUENCE [LARGE SCALE GENOMIC DNA]</scope>
    <source>
        <strain evidence="2 3">JCM 12762</strain>
    </source>
</reference>
<dbReference type="InterPro" id="IPR011008">
    <property type="entry name" value="Dimeric_a/b-barrel"/>
</dbReference>
<evidence type="ECO:0000313" key="3">
    <source>
        <dbReference type="Proteomes" id="UP001500943"/>
    </source>
</evidence>
<dbReference type="Proteomes" id="UP001500943">
    <property type="component" value="Unassembled WGS sequence"/>
</dbReference>
<organism evidence="2 3">
    <name type="scientific">Rhodoglobus aureus</name>
    <dbReference type="NCBI Taxonomy" id="191497"/>
    <lineage>
        <taxon>Bacteria</taxon>
        <taxon>Bacillati</taxon>
        <taxon>Actinomycetota</taxon>
        <taxon>Actinomycetes</taxon>
        <taxon>Micrococcales</taxon>
        <taxon>Microbacteriaceae</taxon>
        <taxon>Rhodoglobus</taxon>
    </lineage>
</organism>
<dbReference type="Pfam" id="PF07045">
    <property type="entry name" value="DUF1330"/>
    <property type="match status" value="1"/>
</dbReference>
<accession>A0ABN1VSU0</accession>
<dbReference type="InterPro" id="IPR010753">
    <property type="entry name" value="DUF1330"/>
</dbReference>
<protein>
    <recommendedName>
        <fullName evidence="1">DUF1330 domain-containing protein</fullName>
    </recommendedName>
</protein>
<dbReference type="RefSeq" id="WP_343925813.1">
    <property type="nucleotide sequence ID" value="NZ_BAAAKW010000034.1"/>
</dbReference>
<evidence type="ECO:0000259" key="1">
    <source>
        <dbReference type="Pfam" id="PF07045"/>
    </source>
</evidence>
<dbReference type="SUPFAM" id="SSF54909">
    <property type="entry name" value="Dimeric alpha+beta barrel"/>
    <property type="match status" value="1"/>
</dbReference>
<comment type="caution">
    <text evidence="2">The sequence shown here is derived from an EMBL/GenBank/DDBJ whole genome shotgun (WGS) entry which is preliminary data.</text>
</comment>